<protein>
    <submittedName>
        <fullName evidence="4">Prepilin-type N-terminal cleavage/methylation domain-containing protein</fullName>
    </submittedName>
</protein>
<keyword evidence="3" id="KW-0472">Membrane</keyword>
<dbReference type="Gene3D" id="3.30.700.10">
    <property type="entry name" value="Glycoprotein, Type 4 Pilin"/>
    <property type="match status" value="1"/>
</dbReference>
<keyword evidence="5" id="KW-1185">Reference proteome</keyword>
<accession>A0A370GEG6</accession>
<comment type="caution">
    <text evidence="4">The sequence shown here is derived from an EMBL/GenBank/DDBJ whole genome shotgun (WGS) entry which is preliminary data.</text>
</comment>
<evidence type="ECO:0000313" key="4">
    <source>
        <dbReference type="EMBL" id="RDI41650.1"/>
    </source>
</evidence>
<keyword evidence="3" id="KW-1133">Transmembrane helix</keyword>
<dbReference type="PROSITE" id="PS00409">
    <property type="entry name" value="PROKAR_NTER_METHYL"/>
    <property type="match status" value="1"/>
</dbReference>
<dbReference type="NCBIfam" id="TIGR02532">
    <property type="entry name" value="IV_pilin_GFxxxE"/>
    <property type="match status" value="1"/>
</dbReference>
<proteinExistence type="predicted"/>
<dbReference type="Pfam" id="PF07963">
    <property type="entry name" value="N_methyl"/>
    <property type="match status" value="1"/>
</dbReference>
<name>A0A370GEG6_9BACI</name>
<keyword evidence="2" id="KW-0178">Competence</keyword>
<comment type="subcellular location">
    <subcellularLocation>
        <location evidence="1">Cell surface</location>
    </subcellularLocation>
</comment>
<keyword evidence="3" id="KW-0812">Transmembrane</keyword>
<dbReference type="InterPro" id="IPR012902">
    <property type="entry name" value="N_methyl_site"/>
</dbReference>
<dbReference type="InterPro" id="IPR045584">
    <property type="entry name" value="Pilin-like"/>
</dbReference>
<evidence type="ECO:0000256" key="2">
    <source>
        <dbReference type="ARBA" id="ARBA00023287"/>
    </source>
</evidence>
<evidence type="ECO:0000256" key="1">
    <source>
        <dbReference type="ARBA" id="ARBA00004241"/>
    </source>
</evidence>
<feature type="transmembrane region" description="Helical" evidence="3">
    <location>
        <begin position="20"/>
        <end position="40"/>
    </location>
</feature>
<sequence>MNRGKWIICRNGNDRGFTLIELLAVIVVLGIVMSIAVLSYSSIIEKSEKDVCHLNRVTVEKDYRQYLTLEGEDTSEVLFAEFLRQYDRDLCPGRGEFVYEEGAVICSVHSEVVPEEDGDVGDGVPYL</sequence>
<evidence type="ECO:0000313" key="5">
    <source>
        <dbReference type="Proteomes" id="UP000255326"/>
    </source>
</evidence>
<dbReference type="Proteomes" id="UP000255326">
    <property type="component" value="Unassembled WGS sequence"/>
</dbReference>
<reference evidence="4 5" key="1">
    <citation type="submission" date="2018-07" db="EMBL/GenBank/DDBJ databases">
        <title>Genomic Encyclopedia of Type Strains, Phase IV (KMG-IV): sequencing the most valuable type-strain genomes for metagenomic binning, comparative biology and taxonomic classification.</title>
        <authorList>
            <person name="Goeker M."/>
        </authorList>
    </citation>
    <scope>NUCLEOTIDE SEQUENCE [LARGE SCALE GENOMIC DNA]</scope>
    <source>
        <strain evidence="4 5">DSM 25281</strain>
    </source>
</reference>
<dbReference type="EMBL" id="QQAY01000007">
    <property type="protein sequence ID" value="RDI41650.1"/>
    <property type="molecule type" value="Genomic_DNA"/>
</dbReference>
<evidence type="ECO:0000256" key="3">
    <source>
        <dbReference type="SAM" id="Phobius"/>
    </source>
</evidence>
<dbReference type="GO" id="GO:0009986">
    <property type="term" value="C:cell surface"/>
    <property type="evidence" value="ECO:0007669"/>
    <property type="project" value="UniProtKB-SubCell"/>
</dbReference>
<dbReference type="SUPFAM" id="SSF54523">
    <property type="entry name" value="Pili subunits"/>
    <property type="match status" value="1"/>
</dbReference>
<dbReference type="GO" id="GO:0030420">
    <property type="term" value="P:establishment of competence for transformation"/>
    <property type="evidence" value="ECO:0007669"/>
    <property type="project" value="UniProtKB-KW"/>
</dbReference>
<dbReference type="RefSeq" id="WP_245948479.1">
    <property type="nucleotide sequence ID" value="NZ_QQAY01000007.1"/>
</dbReference>
<dbReference type="AlphaFoldDB" id="A0A370GEG6"/>
<gene>
    <name evidence="4" type="ORF">DFR59_107105</name>
</gene>
<organism evidence="4 5">
    <name type="scientific">Falsibacillus pallidus</name>
    <dbReference type="NCBI Taxonomy" id="493781"/>
    <lineage>
        <taxon>Bacteria</taxon>
        <taxon>Bacillati</taxon>
        <taxon>Bacillota</taxon>
        <taxon>Bacilli</taxon>
        <taxon>Bacillales</taxon>
        <taxon>Bacillaceae</taxon>
        <taxon>Falsibacillus</taxon>
    </lineage>
</organism>